<name>A0ABR3Y2Q1_9PEZI</name>
<keyword evidence="1" id="KW-0732">Signal</keyword>
<accession>A0ABR3Y2Q1</accession>
<gene>
    <name evidence="2" type="ORF">VTK73DRAFT_1922</name>
</gene>
<evidence type="ECO:0008006" key="4">
    <source>
        <dbReference type="Google" id="ProtNLM"/>
    </source>
</evidence>
<proteinExistence type="predicted"/>
<reference evidence="2 3" key="1">
    <citation type="journal article" date="2024" name="Commun. Biol.">
        <title>Comparative genomic analysis of thermophilic fungi reveals convergent evolutionary adaptations and gene losses.</title>
        <authorList>
            <person name="Steindorff A.S."/>
            <person name="Aguilar-Pontes M.V."/>
            <person name="Robinson A.J."/>
            <person name="Andreopoulos B."/>
            <person name="LaButti K."/>
            <person name="Kuo A."/>
            <person name="Mondo S."/>
            <person name="Riley R."/>
            <person name="Otillar R."/>
            <person name="Haridas S."/>
            <person name="Lipzen A."/>
            <person name="Grimwood J."/>
            <person name="Schmutz J."/>
            <person name="Clum A."/>
            <person name="Reid I.D."/>
            <person name="Moisan M.C."/>
            <person name="Butler G."/>
            <person name="Nguyen T.T.M."/>
            <person name="Dewar K."/>
            <person name="Conant G."/>
            <person name="Drula E."/>
            <person name="Henrissat B."/>
            <person name="Hansel C."/>
            <person name="Singer S."/>
            <person name="Hutchinson M.I."/>
            <person name="de Vries R.P."/>
            <person name="Natvig D.O."/>
            <person name="Powell A.J."/>
            <person name="Tsang A."/>
            <person name="Grigoriev I.V."/>
        </authorList>
    </citation>
    <scope>NUCLEOTIDE SEQUENCE [LARGE SCALE GENOMIC DNA]</scope>
    <source>
        <strain evidence="2 3">ATCC 24622</strain>
    </source>
</reference>
<protein>
    <recommendedName>
        <fullName evidence="4">Secreted protein</fullName>
    </recommendedName>
</protein>
<organism evidence="2 3">
    <name type="scientific">Phialemonium thermophilum</name>
    <dbReference type="NCBI Taxonomy" id="223376"/>
    <lineage>
        <taxon>Eukaryota</taxon>
        <taxon>Fungi</taxon>
        <taxon>Dikarya</taxon>
        <taxon>Ascomycota</taxon>
        <taxon>Pezizomycotina</taxon>
        <taxon>Sordariomycetes</taxon>
        <taxon>Sordariomycetidae</taxon>
        <taxon>Cephalothecales</taxon>
        <taxon>Cephalothecaceae</taxon>
        <taxon>Phialemonium</taxon>
    </lineage>
</organism>
<evidence type="ECO:0000313" key="3">
    <source>
        <dbReference type="Proteomes" id="UP001586593"/>
    </source>
</evidence>
<keyword evidence="3" id="KW-1185">Reference proteome</keyword>
<feature type="chain" id="PRO_5047443894" description="Secreted protein" evidence="1">
    <location>
        <begin position="18"/>
        <end position="102"/>
    </location>
</feature>
<dbReference type="Proteomes" id="UP001586593">
    <property type="component" value="Unassembled WGS sequence"/>
</dbReference>
<feature type="signal peptide" evidence="1">
    <location>
        <begin position="1"/>
        <end position="17"/>
    </location>
</feature>
<evidence type="ECO:0000256" key="1">
    <source>
        <dbReference type="SAM" id="SignalP"/>
    </source>
</evidence>
<sequence>MTPAYIFFWLTLNLSSSLFPPLRWSTFEARCSVIRAWSWAPKDCKLTANILFILSVGPLADIRSSWRVCQPTKAHSPFSLFFSPFFFRLPLEVCRSNPKRLQ</sequence>
<comment type="caution">
    <text evidence="2">The sequence shown here is derived from an EMBL/GenBank/DDBJ whole genome shotgun (WGS) entry which is preliminary data.</text>
</comment>
<dbReference type="EMBL" id="JAZHXJ010000015">
    <property type="protein sequence ID" value="KAL1882363.1"/>
    <property type="molecule type" value="Genomic_DNA"/>
</dbReference>
<evidence type="ECO:0000313" key="2">
    <source>
        <dbReference type="EMBL" id="KAL1882363.1"/>
    </source>
</evidence>